<evidence type="ECO:0000256" key="12">
    <source>
        <dbReference type="ARBA" id="ARBA00022782"/>
    </source>
</evidence>
<comment type="function">
    <text evidence="21">Involved in DNA damage-induced apoptosis: following DNA damage, accumulates in the nucleus and forms a complex with p300/EP300, enhancing p300/EP300-mediated p53/TP53 acetylation leading to increase p53/TP53 transcriptional activity. When nuclear, may also act as a component of some chromatin regulator complex that regulates histone 3 'Lys-4' dimethylation (H3K4me2).</text>
</comment>
<evidence type="ECO:0000256" key="15">
    <source>
        <dbReference type="ARBA" id="ARBA00022871"/>
    </source>
</evidence>
<feature type="domain" description="Ubiquitin-like" evidence="24">
    <location>
        <begin position="11"/>
        <end position="71"/>
    </location>
</feature>
<feature type="region of interest" description="Disordered" evidence="23">
    <location>
        <begin position="790"/>
        <end position="826"/>
    </location>
</feature>
<keyword evidence="9" id="KW-0597">Phosphoprotein</keyword>
<dbReference type="GO" id="GO:0002376">
    <property type="term" value="P:immune system process"/>
    <property type="evidence" value="ECO:0007669"/>
    <property type="project" value="UniProtKB-KW"/>
</dbReference>
<feature type="region of interest" description="Disordered" evidence="23">
    <location>
        <begin position="671"/>
        <end position="723"/>
    </location>
</feature>
<evidence type="ECO:0000256" key="3">
    <source>
        <dbReference type="ARBA" id="ARBA00004514"/>
    </source>
</evidence>
<evidence type="ECO:0000256" key="22">
    <source>
        <dbReference type="ARBA" id="ARBA00046936"/>
    </source>
</evidence>
<dbReference type="InterPro" id="IPR029071">
    <property type="entry name" value="Ubiquitin-like_domsf"/>
</dbReference>
<evidence type="ECO:0000256" key="5">
    <source>
        <dbReference type="ARBA" id="ARBA00021614"/>
    </source>
</evidence>
<feature type="compositionally biased region" description="Low complexity" evidence="23">
    <location>
        <begin position="443"/>
        <end position="454"/>
    </location>
</feature>
<evidence type="ECO:0000256" key="21">
    <source>
        <dbReference type="ARBA" id="ARBA00046003"/>
    </source>
</evidence>
<feature type="compositionally biased region" description="Low complexity" evidence="23">
    <location>
        <begin position="354"/>
        <end position="381"/>
    </location>
</feature>
<dbReference type="GO" id="GO:0006325">
    <property type="term" value="P:chromatin organization"/>
    <property type="evidence" value="ECO:0007669"/>
    <property type="project" value="UniProtKB-KW"/>
</dbReference>
<feature type="region of interest" description="Disordered" evidence="23">
    <location>
        <begin position="438"/>
        <end position="493"/>
    </location>
</feature>
<dbReference type="CDD" id="cd01809">
    <property type="entry name" value="Ubl_BAG6"/>
    <property type="match status" value="1"/>
</dbReference>
<feature type="region of interest" description="Disordered" evidence="23">
    <location>
        <begin position="575"/>
        <end position="653"/>
    </location>
</feature>
<evidence type="ECO:0000259" key="24">
    <source>
        <dbReference type="PROSITE" id="PS50053"/>
    </source>
</evidence>
<feature type="compositionally biased region" description="Low complexity" evidence="23">
    <location>
        <begin position="575"/>
        <end position="590"/>
    </location>
</feature>
<feature type="region of interest" description="Disordered" evidence="23">
    <location>
        <begin position="80"/>
        <end position="110"/>
    </location>
</feature>
<keyword evidence="12" id="KW-0221">Differentiation</keyword>
<evidence type="ECO:0000256" key="4">
    <source>
        <dbReference type="ARBA" id="ARBA00004550"/>
    </source>
</evidence>
<feature type="region of interest" description="Disordered" evidence="23">
    <location>
        <begin position="1113"/>
        <end position="1231"/>
    </location>
</feature>
<feature type="compositionally biased region" description="Basic and acidic residues" evidence="23">
    <location>
        <begin position="207"/>
        <end position="216"/>
    </location>
</feature>
<evidence type="ECO:0000256" key="17">
    <source>
        <dbReference type="ARBA" id="ARBA00023186"/>
    </source>
</evidence>
<dbReference type="InterPro" id="IPR021925">
    <property type="entry name" value="BAG6"/>
</dbReference>
<keyword evidence="14" id="KW-0391">Immunity</keyword>
<evidence type="ECO:0000256" key="7">
    <source>
        <dbReference type="ARBA" id="ARBA00022490"/>
    </source>
</evidence>
<comment type="subcellular location">
    <subcellularLocation>
        <location evidence="3">Cytoplasm</location>
        <location evidence="3">Cytosol</location>
    </subcellularLocation>
    <subcellularLocation>
        <location evidence="2">Nucleus</location>
    </subcellularLocation>
    <subcellularLocation>
        <location evidence="4">Secreted</location>
        <location evidence="4">Extracellular exosome</location>
    </subcellularLocation>
</comment>
<dbReference type="Gene3D" id="3.10.20.90">
    <property type="entry name" value="Phosphatidylinositol 3-kinase Catalytic Subunit, Chain A, domain 1"/>
    <property type="match status" value="1"/>
</dbReference>
<comment type="function">
    <text evidence="1">Released extracellularly via exosomes, it is a ligand of the natural killer/NK cells receptor NCR3 and stimulates NK cells cytotoxicity. It may thereby trigger NK cells cytotoxicity against neighboring tumor cells and immature myeloid dendritic cells (DC).</text>
</comment>
<evidence type="ECO:0000256" key="20">
    <source>
        <dbReference type="ARBA" id="ARBA00030033"/>
    </source>
</evidence>
<dbReference type="PROSITE" id="PS50053">
    <property type="entry name" value="UBIQUITIN_2"/>
    <property type="match status" value="1"/>
</dbReference>
<dbReference type="InterPro" id="IPR000626">
    <property type="entry name" value="Ubiquitin-like_dom"/>
</dbReference>
<evidence type="ECO:0000313" key="25">
    <source>
        <dbReference type="EMBL" id="CEK85055.1"/>
    </source>
</evidence>
<evidence type="ECO:0000256" key="2">
    <source>
        <dbReference type="ARBA" id="ARBA00004123"/>
    </source>
</evidence>
<feature type="compositionally biased region" description="Low complexity" evidence="23">
    <location>
        <begin position="82"/>
        <end position="103"/>
    </location>
</feature>
<dbReference type="GO" id="GO:0006915">
    <property type="term" value="P:apoptotic process"/>
    <property type="evidence" value="ECO:0007669"/>
    <property type="project" value="UniProtKB-KW"/>
</dbReference>
<evidence type="ECO:0000256" key="16">
    <source>
        <dbReference type="ARBA" id="ARBA00022990"/>
    </source>
</evidence>
<dbReference type="Pfam" id="PF00240">
    <property type="entry name" value="ubiquitin"/>
    <property type="match status" value="1"/>
</dbReference>
<evidence type="ECO:0000256" key="6">
    <source>
        <dbReference type="ARBA" id="ARBA00022448"/>
    </source>
</evidence>
<keyword evidence="6" id="KW-0813">Transport</keyword>
<gene>
    <name evidence="25" type="primary">ORF146021</name>
</gene>
<keyword evidence="15" id="KW-0744">Spermatogenesis</keyword>
<keyword evidence="13" id="KW-0156">Chromatin regulator</keyword>
<keyword evidence="8" id="KW-0964">Secreted</keyword>
<feature type="region of interest" description="Disordered" evidence="23">
    <location>
        <begin position="157"/>
        <end position="225"/>
    </location>
</feature>
<dbReference type="GO" id="GO:0031593">
    <property type="term" value="F:polyubiquitin modification-dependent protein binding"/>
    <property type="evidence" value="ECO:0007669"/>
    <property type="project" value="TreeGrafter"/>
</dbReference>
<keyword evidence="16" id="KW-0007">Acetylation</keyword>
<name>A0A0B7AYW2_9EUPU</name>
<keyword evidence="18" id="KW-0539">Nucleus</keyword>
<evidence type="ECO:0000256" key="23">
    <source>
        <dbReference type="SAM" id="MobiDB-lite"/>
    </source>
</evidence>
<keyword evidence="17" id="KW-0143">Chaperone</keyword>
<feature type="compositionally biased region" description="Polar residues" evidence="23">
    <location>
        <begin position="342"/>
        <end position="353"/>
    </location>
</feature>
<dbReference type="FunFam" id="3.10.20.90:FF:000154">
    <property type="entry name" value="Large proline-rich protein BAG6"/>
    <property type="match status" value="1"/>
</dbReference>
<feature type="compositionally biased region" description="Polar residues" evidence="23">
    <location>
        <begin position="1140"/>
        <end position="1156"/>
    </location>
</feature>
<dbReference type="SMART" id="SM00213">
    <property type="entry name" value="UBQ"/>
    <property type="match status" value="1"/>
</dbReference>
<dbReference type="Pfam" id="PF12057">
    <property type="entry name" value="BAG6"/>
    <property type="match status" value="1"/>
</dbReference>
<dbReference type="InterPro" id="IPR019954">
    <property type="entry name" value="Ubiquitin_CS"/>
</dbReference>
<feature type="compositionally biased region" description="Polar residues" evidence="23">
    <location>
        <begin position="607"/>
        <end position="653"/>
    </location>
</feature>
<dbReference type="GO" id="GO:0030154">
    <property type="term" value="P:cell differentiation"/>
    <property type="evidence" value="ECO:0007669"/>
    <property type="project" value="UniProtKB-KW"/>
</dbReference>
<dbReference type="GO" id="GO:0005634">
    <property type="term" value="C:nucleus"/>
    <property type="evidence" value="ECO:0007669"/>
    <property type="project" value="UniProtKB-SubCell"/>
</dbReference>
<evidence type="ECO:0000256" key="18">
    <source>
        <dbReference type="ARBA" id="ARBA00023242"/>
    </source>
</evidence>
<feature type="compositionally biased region" description="Low complexity" evidence="23">
    <location>
        <begin position="679"/>
        <end position="690"/>
    </location>
</feature>
<dbReference type="EMBL" id="HACG01038190">
    <property type="protein sequence ID" value="CEK85055.1"/>
    <property type="molecule type" value="Transcribed_RNA"/>
</dbReference>
<evidence type="ECO:0000256" key="9">
    <source>
        <dbReference type="ARBA" id="ARBA00022553"/>
    </source>
</evidence>
<evidence type="ECO:0000256" key="11">
    <source>
        <dbReference type="ARBA" id="ARBA00022737"/>
    </source>
</evidence>
<feature type="compositionally biased region" description="Basic and acidic residues" evidence="23">
    <location>
        <begin position="1352"/>
        <end position="1364"/>
    </location>
</feature>
<dbReference type="GO" id="GO:0005576">
    <property type="term" value="C:extracellular region"/>
    <property type="evidence" value="ECO:0007669"/>
    <property type="project" value="UniProtKB-SubCell"/>
</dbReference>
<dbReference type="PROSITE" id="PS00299">
    <property type="entry name" value="UBIQUITIN_1"/>
    <property type="match status" value="1"/>
</dbReference>
<sequence>MALELGQSALIDITVKTLDGQNRTFNVPENLNVRQFKENISSSIEIPADNQRLIFQGRVMQDEKVLKDYDIHGKVIHLVQRAPPTTTSGASNSTPTTASTPSAGRHHVPVDGNLFDVQIHLGRVQSTPNTREARARIRQADFNLRLANDVLNQQRLGSLSGESSGRSTSELPQPRSNQDSASTNNQSEDSMDTSSGHEATDRTSQTETRDQTEEQPRGGADSAGLIGDQRVGLMATDLANFLDQVLSTSDRVTSHIRLYRDLLRNEVTYPALSRDGQDAQEIASRATEVFHALSHVLHCLSDVVVDMSTDIPRQAVATPPVQFPIPGTASMAIPIHMNVRARQNSNGQRQGQPTSTASSTTGNTSTASTTTSSSSPSGGIATTSIASSLNAGPIIGPFQTPPVSLPYPSNMTTSADPTVMVEVFPSVTVHDIRAMVTHGGQGDDSNSSTDSADNIGVNRANITTTPSTNIGQPTSTTTPATATTATSEPPPASAARITIAGTFPSATNSPPAFIFGPSASVSFREMPNFGMGQMPNVPGLPPGMLQNILGSILNSHGVRPDQPVQVNVVQQLSATGTPTAQPQQPTQDPPLDSDRGTPPNRAHDNLRQQQPTSQNLPWMPSRTSSTRQNPPSTDTSTGARGNTTAPTSISSNASAFPLSFNWSNLGSQSISIGTATDPSTNTTSQSTNTSRPQFHFHRGPPGQPRPQNVHARPQVPGALRPPGLNSRAYVDPYLPCSSTHYTSQTAQAAFNAMQVQMRERGQPPQQQVPNLSTMVSGMVGEIIEQAGQAAANSGTRTNSSIFTTSVPSTTTSTTTGSGGNQRPPPLNPLEMFSHLLGGSETGTHIGPVAFNVGGTPYNVGAIISNIMQASRTPAGGATSETPAATREATAVPPTWTLADLFTHVRPATEVGAGDENVIISLLEAVAPHMGLTDLFSLVMGNTRVLNQVRGPLLEYVRRQVVHYGSVEEMVEAALNDMYSEIEYLQSLVELRDGMDLAQSLRNCLRVHLTAIFTAIHSDSAGPQGDFGGYLYSLWMKMLADSIGLCIYCIRDGQVGFSNMVQNYMPRMTQGMSPAITIWMTTSLQDILESFYHNHPVNESEIINYIVKQKERPAASSLREQSHSESEASSRSVPSRHTHSTTKTQGAPVSLSGTSSPGPMDIAESPSPQPPRAKMPRTLPDDDTEGPEIFEDAQESFTSRAPPPRTRPNMIATRTEETVGGSRDIRNGRSSGDWQAVIPQDWIPVISRDIVRQQTQRPQPPVSDAYLQGLPAKRRRMMTLEHAGEMGNMPLYLPASLTRAARAADVEPISSEENMAQEAADDLDLQAELEREVSRVLASRMTSDQDFSSERFPNAEEYFHKSSHR</sequence>
<evidence type="ECO:0000256" key="8">
    <source>
        <dbReference type="ARBA" id="ARBA00022525"/>
    </source>
</evidence>
<feature type="compositionally biased region" description="Polar residues" evidence="23">
    <location>
        <begin position="460"/>
        <end position="472"/>
    </location>
</feature>
<keyword evidence="11" id="KW-0677">Repeat</keyword>
<accession>A0A0B7AYW2</accession>
<feature type="compositionally biased region" description="Low complexity" evidence="23">
    <location>
        <begin position="799"/>
        <end position="815"/>
    </location>
</feature>
<dbReference type="GO" id="GO:0036503">
    <property type="term" value="P:ERAD pathway"/>
    <property type="evidence" value="ECO:0007669"/>
    <property type="project" value="TreeGrafter"/>
</dbReference>
<evidence type="ECO:0000256" key="1">
    <source>
        <dbReference type="ARBA" id="ARBA00002067"/>
    </source>
</evidence>
<feature type="compositionally biased region" description="Polar residues" evidence="23">
    <location>
        <begin position="174"/>
        <end position="206"/>
    </location>
</feature>
<comment type="subunit">
    <text evidence="22">Component of the BAG6/BAT3 complex, also named BAT3 complex, at least composed of BAG6, UBL4A and GET4/TRC35. Interacts with GET4; the interaction is direct and localizes BAG6 in the cytosol. Interacts with UBL4A; the interaction is direct and required for UBL4A protein stability. Interacts with AIFM1. Interacts with HSPA2. Interacts with CTCFL. Interacts with p300/EP300. Interacts (via ubiquitin-like domain) with RNF126; required for BAG6-dependent ubiquitination of proteins mislocalized to the cytosol. Interacts (via ubiquitin-like domain) with SGTA; SGTA competes with RNF126 by binding the same region of BAG6, thereby promoting deubiquitination of BAG6-target proteins and rescuing them from degradation. Interacts with ricin A chain. Interacts with VCP and AMFR; both form the VCP/p97-AMFR/gp78 complex. Interacts with SYVN1. Interacts with USP13; the interaction is direct and may mediate UBL4A deubiquitination. Interacts with ZFAND2B. Interacts with KPNA2. Interacts with UBQLN4.</text>
</comment>
<keyword evidence="10" id="KW-0053">Apoptosis</keyword>
<dbReference type="GO" id="GO:0007283">
    <property type="term" value="P:spermatogenesis"/>
    <property type="evidence" value="ECO:0007669"/>
    <property type="project" value="UniProtKB-KW"/>
</dbReference>
<organism evidence="25">
    <name type="scientific">Arion vulgaris</name>
    <dbReference type="NCBI Taxonomy" id="1028688"/>
    <lineage>
        <taxon>Eukaryota</taxon>
        <taxon>Metazoa</taxon>
        <taxon>Spiralia</taxon>
        <taxon>Lophotrochozoa</taxon>
        <taxon>Mollusca</taxon>
        <taxon>Gastropoda</taxon>
        <taxon>Heterobranchia</taxon>
        <taxon>Euthyneura</taxon>
        <taxon>Panpulmonata</taxon>
        <taxon>Eupulmonata</taxon>
        <taxon>Stylommatophora</taxon>
        <taxon>Helicina</taxon>
        <taxon>Arionoidea</taxon>
        <taxon>Arionidae</taxon>
        <taxon>Arion</taxon>
    </lineage>
</organism>
<evidence type="ECO:0000256" key="10">
    <source>
        <dbReference type="ARBA" id="ARBA00022703"/>
    </source>
</evidence>
<evidence type="ECO:0000256" key="13">
    <source>
        <dbReference type="ARBA" id="ARBA00022853"/>
    </source>
</evidence>
<evidence type="ECO:0000256" key="19">
    <source>
        <dbReference type="ARBA" id="ARBA00029739"/>
    </source>
</evidence>
<dbReference type="PANTHER" id="PTHR15204">
    <property type="entry name" value="LARGE PROLINE-RICH PROTEIN BAG6"/>
    <property type="match status" value="1"/>
</dbReference>
<evidence type="ECO:0000256" key="14">
    <source>
        <dbReference type="ARBA" id="ARBA00022859"/>
    </source>
</evidence>
<feature type="compositionally biased region" description="Low complexity" evidence="23">
    <location>
        <begin position="157"/>
        <end position="171"/>
    </location>
</feature>
<protein>
    <recommendedName>
        <fullName evidence="5">Large proline-rich protein BAG6</fullName>
    </recommendedName>
    <alternativeName>
        <fullName evidence="20">BCL2-associated athanogene 6</fullName>
    </alternativeName>
    <alternativeName>
        <fullName evidence="19">HLA-B-associated transcript 3</fullName>
    </alternativeName>
</protein>
<feature type="compositionally biased region" description="Acidic residues" evidence="23">
    <location>
        <begin position="1180"/>
        <end position="1193"/>
    </location>
</feature>
<keyword evidence="7" id="KW-0963">Cytoplasm</keyword>
<proteinExistence type="predicted"/>
<feature type="compositionally biased region" description="Low complexity" evidence="23">
    <location>
        <begin position="473"/>
        <end position="487"/>
    </location>
</feature>
<dbReference type="PANTHER" id="PTHR15204:SF0">
    <property type="entry name" value="LARGE PROLINE-RICH PROTEIN BAG6"/>
    <property type="match status" value="1"/>
</dbReference>
<dbReference type="SUPFAM" id="SSF54236">
    <property type="entry name" value="Ubiquitin-like"/>
    <property type="match status" value="1"/>
</dbReference>
<reference evidence="25" key="1">
    <citation type="submission" date="2014-12" db="EMBL/GenBank/DDBJ databases">
        <title>Insight into the proteome of Arion vulgaris.</title>
        <authorList>
            <person name="Aradska J."/>
            <person name="Bulat T."/>
            <person name="Smidak R."/>
            <person name="Sarate P."/>
            <person name="Gangsoo J."/>
            <person name="Sialana F."/>
            <person name="Bilban M."/>
            <person name="Lubec G."/>
        </authorList>
    </citation>
    <scope>NUCLEOTIDE SEQUENCE</scope>
    <source>
        <tissue evidence="25">Skin</tissue>
    </source>
</reference>
<dbReference type="GO" id="GO:0051787">
    <property type="term" value="F:misfolded protein binding"/>
    <property type="evidence" value="ECO:0007669"/>
    <property type="project" value="TreeGrafter"/>
</dbReference>
<feature type="region of interest" description="Disordered" evidence="23">
    <location>
        <begin position="342"/>
        <end position="381"/>
    </location>
</feature>
<dbReference type="GO" id="GO:0071818">
    <property type="term" value="C:BAT3 complex"/>
    <property type="evidence" value="ECO:0007669"/>
    <property type="project" value="TreeGrafter"/>
</dbReference>
<feature type="region of interest" description="Disordered" evidence="23">
    <location>
        <begin position="1337"/>
        <end position="1364"/>
    </location>
</feature>